<dbReference type="InterPro" id="IPR020590">
    <property type="entry name" value="Guanylate_kinase_CS"/>
</dbReference>
<dbReference type="AlphaFoldDB" id="M7ANL8"/>
<keyword evidence="6 12" id="KW-1133">Transmembrane helix</keyword>
<evidence type="ECO:0000256" key="8">
    <source>
        <dbReference type="ARBA" id="ARBA00023136"/>
    </source>
</evidence>
<dbReference type="InterPro" id="IPR008144">
    <property type="entry name" value="Guanylate_kin-like_dom"/>
</dbReference>
<gene>
    <name evidence="14" type="ORF">UY3_18571</name>
</gene>
<dbReference type="PANTHER" id="PTHR28388:SF1">
    <property type="entry name" value="TRANSMEMBRANE PROTEIN 237"/>
    <property type="match status" value="1"/>
</dbReference>
<dbReference type="SUPFAM" id="SSF52540">
    <property type="entry name" value="P-loop containing nucleoside triphosphate hydrolases"/>
    <property type="match status" value="1"/>
</dbReference>
<dbReference type="InterPro" id="IPR029409">
    <property type="entry name" value="TMEM237"/>
</dbReference>
<dbReference type="GO" id="GO:0035869">
    <property type="term" value="C:ciliary transition zone"/>
    <property type="evidence" value="ECO:0007669"/>
    <property type="project" value="TreeGrafter"/>
</dbReference>
<dbReference type="PANTHER" id="PTHR28388">
    <property type="entry name" value="TRANSMEMBRANE PROTEIN 237"/>
    <property type="match status" value="1"/>
</dbReference>
<dbReference type="InterPro" id="IPR027417">
    <property type="entry name" value="P-loop_NTPase"/>
</dbReference>
<evidence type="ECO:0000313" key="15">
    <source>
        <dbReference type="Proteomes" id="UP000031443"/>
    </source>
</evidence>
<evidence type="ECO:0000256" key="3">
    <source>
        <dbReference type="ARBA" id="ARBA00008783"/>
    </source>
</evidence>
<dbReference type="eggNOG" id="ENOG502QTW0">
    <property type="taxonomic scope" value="Eukaryota"/>
</dbReference>
<keyword evidence="7" id="KW-0969">Cilium</keyword>
<dbReference type="GO" id="GO:0060271">
    <property type="term" value="P:cilium assembly"/>
    <property type="evidence" value="ECO:0007669"/>
    <property type="project" value="TreeGrafter"/>
</dbReference>
<feature type="transmembrane region" description="Helical" evidence="12">
    <location>
        <begin position="590"/>
        <end position="611"/>
    </location>
</feature>
<dbReference type="InterPro" id="IPR008145">
    <property type="entry name" value="GK/Ca_channel_bsu"/>
</dbReference>
<feature type="domain" description="Guanylate kinase-like" evidence="13">
    <location>
        <begin position="82"/>
        <end position="251"/>
    </location>
</feature>
<comment type="function">
    <text evidence="10">Component of the transition zone in primary cilia. Required for ciliogenesis.</text>
</comment>
<dbReference type="PROSITE" id="PS50052">
    <property type="entry name" value="GUANYLATE_KINASE_2"/>
    <property type="match status" value="1"/>
</dbReference>
<feature type="transmembrane region" description="Helical" evidence="12">
    <location>
        <begin position="535"/>
        <end position="557"/>
    </location>
</feature>
<evidence type="ECO:0000256" key="5">
    <source>
        <dbReference type="ARBA" id="ARBA00022794"/>
    </source>
</evidence>
<comment type="similarity">
    <text evidence="3">Belongs to the TMEM237 family.</text>
</comment>
<keyword evidence="15" id="KW-1185">Reference proteome</keyword>
<feature type="compositionally biased region" description="Polar residues" evidence="11">
    <location>
        <begin position="327"/>
        <end position="343"/>
    </location>
</feature>
<organism evidence="14 15">
    <name type="scientific">Chelonia mydas</name>
    <name type="common">Green sea-turtle</name>
    <name type="synonym">Chelonia agassizi</name>
    <dbReference type="NCBI Taxonomy" id="8469"/>
    <lineage>
        <taxon>Eukaryota</taxon>
        <taxon>Metazoa</taxon>
        <taxon>Chordata</taxon>
        <taxon>Craniata</taxon>
        <taxon>Vertebrata</taxon>
        <taxon>Euteleostomi</taxon>
        <taxon>Archelosauria</taxon>
        <taxon>Testudinata</taxon>
        <taxon>Testudines</taxon>
        <taxon>Cryptodira</taxon>
        <taxon>Durocryptodira</taxon>
        <taxon>Americhelydia</taxon>
        <taxon>Chelonioidea</taxon>
        <taxon>Cheloniidae</taxon>
        <taxon>Chelonia</taxon>
    </lineage>
</organism>
<keyword evidence="8 12" id="KW-0472">Membrane</keyword>
<evidence type="ECO:0000256" key="10">
    <source>
        <dbReference type="ARBA" id="ARBA00025631"/>
    </source>
</evidence>
<keyword evidence="5" id="KW-0970">Cilium biogenesis/degradation</keyword>
<reference evidence="15" key="1">
    <citation type="journal article" date="2013" name="Nat. Genet.">
        <title>The draft genomes of soft-shell turtle and green sea turtle yield insights into the development and evolution of the turtle-specific body plan.</title>
        <authorList>
            <person name="Wang Z."/>
            <person name="Pascual-Anaya J."/>
            <person name="Zadissa A."/>
            <person name="Li W."/>
            <person name="Niimura Y."/>
            <person name="Huang Z."/>
            <person name="Li C."/>
            <person name="White S."/>
            <person name="Xiong Z."/>
            <person name="Fang D."/>
            <person name="Wang B."/>
            <person name="Ming Y."/>
            <person name="Chen Y."/>
            <person name="Zheng Y."/>
            <person name="Kuraku S."/>
            <person name="Pignatelli M."/>
            <person name="Herrero J."/>
            <person name="Beal K."/>
            <person name="Nozawa M."/>
            <person name="Li Q."/>
            <person name="Wang J."/>
            <person name="Zhang H."/>
            <person name="Yu L."/>
            <person name="Shigenobu S."/>
            <person name="Wang J."/>
            <person name="Liu J."/>
            <person name="Flicek P."/>
            <person name="Searle S."/>
            <person name="Wang J."/>
            <person name="Kuratani S."/>
            <person name="Yin Y."/>
            <person name="Aken B."/>
            <person name="Zhang G."/>
            <person name="Irie N."/>
        </authorList>
    </citation>
    <scope>NUCLEOTIDE SEQUENCE [LARGE SCALE GENOMIC DNA]</scope>
</reference>
<name>M7ANL8_CHEMY</name>
<accession>M7ANL8</accession>
<evidence type="ECO:0000256" key="1">
    <source>
        <dbReference type="ARBA" id="ARBA00004138"/>
    </source>
</evidence>
<sequence length="643" mass="73337">MKRDVLPETSGARYKGRKQREFWWSQPFQPHVCLKSTISGFRRSMRLCRRKSQNTQQPCYARCPSSCCSAAAAPYEEVVRYQRHPTDRNRLIVLVDTTRAQKSYEENGREYHYVSKETFENMVYSHRMLEHGEYKGHLYGTSVDAVRTVLDEGKICIVDLEPQGIQMARTHDLKAYIIFIKPPSMSCMRQSRKNARVITDYYVNMKFKEEDLQEMEDCAKKMEAQFGQFFDQVIVNDNLQEACVQLLSAVHQAQDDPHAHPVPFPQFQDEIPLSRPKRKKPKGKNALEGIVHAAVRRPSESSEPLTPEVQDAPPQRKRKKKRVPPESETSFTQQNVPNTSFFHTGNGMDPQPSEETVIRKHRKKTKKTRPAEIRCSNELGVEEEDIIEDEQTKSPDQQLVFAAPTGASQPVSKVFVEKNRRFQAADRTELVKTTENIDVFLDVKALWTTRDVALSVHRGFRVIGLFTHGFLAGYAVWNIIVIYILAGNKLSTLSNLLEQYKALAYPAQSFLYLLLAISTVSAFDRVDLAKASVAVRGFLTLDPAAIASFLYFVALILSLSQQMTSDRINLYTPPSENGSLWTAGAEEQILQPWIVVNLVVALLVGLSWLFLSYRPELDHSEELMFHAEVEEFPQLDKGLNVQS</sequence>
<evidence type="ECO:0000313" key="14">
    <source>
        <dbReference type="EMBL" id="EMP24335.1"/>
    </source>
</evidence>
<evidence type="ECO:0000259" key="13">
    <source>
        <dbReference type="PROSITE" id="PS50052"/>
    </source>
</evidence>
<feature type="region of interest" description="Disordered" evidence="11">
    <location>
        <begin position="255"/>
        <end position="370"/>
    </location>
</feature>
<feature type="compositionally biased region" description="Basic residues" evidence="11">
    <location>
        <begin position="359"/>
        <end position="368"/>
    </location>
</feature>
<dbReference type="Pfam" id="PF00625">
    <property type="entry name" value="Guanylate_kin"/>
    <property type="match status" value="1"/>
</dbReference>
<keyword evidence="4 12" id="KW-0812">Transmembrane</keyword>
<feature type="transmembrane region" description="Helical" evidence="12">
    <location>
        <begin position="505"/>
        <end position="523"/>
    </location>
</feature>
<evidence type="ECO:0000256" key="12">
    <source>
        <dbReference type="SAM" id="Phobius"/>
    </source>
</evidence>
<comment type="subcellular location">
    <subcellularLocation>
        <location evidence="1">Cell projection</location>
        <location evidence="1">Cilium</location>
    </subcellularLocation>
    <subcellularLocation>
        <location evidence="2">Membrane</location>
        <topology evidence="2">Multi-pass membrane protein</topology>
    </subcellularLocation>
</comment>
<dbReference type="Proteomes" id="UP000031443">
    <property type="component" value="Unassembled WGS sequence"/>
</dbReference>
<dbReference type="STRING" id="8469.M7ANL8"/>
<proteinExistence type="inferred from homology"/>
<dbReference type="SMART" id="SM00072">
    <property type="entry name" value="GuKc"/>
    <property type="match status" value="1"/>
</dbReference>
<evidence type="ECO:0000256" key="4">
    <source>
        <dbReference type="ARBA" id="ARBA00022692"/>
    </source>
</evidence>
<keyword evidence="9" id="KW-0966">Cell projection</keyword>
<dbReference type="Pfam" id="PF15383">
    <property type="entry name" value="TMEM237"/>
    <property type="match status" value="1"/>
</dbReference>
<evidence type="ECO:0000256" key="2">
    <source>
        <dbReference type="ARBA" id="ARBA00004141"/>
    </source>
</evidence>
<evidence type="ECO:0000256" key="7">
    <source>
        <dbReference type="ARBA" id="ARBA00023069"/>
    </source>
</evidence>
<feature type="transmembrane region" description="Helical" evidence="12">
    <location>
        <begin position="462"/>
        <end position="485"/>
    </location>
</feature>
<evidence type="ECO:0000256" key="11">
    <source>
        <dbReference type="SAM" id="MobiDB-lite"/>
    </source>
</evidence>
<dbReference type="PROSITE" id="PS00856">
    <property type="entry name" value="GUANYLATE_KINASE_1"/>
    <property type="match status" value="1"/>
</dbReference>
<dbReference type="EMBL" id="KB601989">
    <property type="protein sequence ID" value="EMP24335.1"/>
    <property type="molecule type" value="Genomic_DNA"/>
</dbReference>
<dbReference type="Gene3D" id="3.40.50.300">
    <property type="entry name" value="P-loop containing nucleotide triphosphate hydrolases"/>
    <property type="match status" value="1"/>
</dbReference>
<evidence type="ECO:0000256" key="6">
    <source>
        <dbReference type="ARBA" id="ARBA00022989"/>
    </source>
</evidence>
<dbReference type="GO" id="GO:0016020">
    <property type="term" value="C:membrane"/>
    <property type="evidence" value="ECO:0007669"/>
    <property type="project" value="UniProtKB-SubCell"/>
</dbReference>
<protein>
    <recommendedName>
        <fullName evidence="13">Guanylate kinase-like domain-containing protein</fullName>
    </recommendedName>
</protein>
<evidence type="ECO:0000256" key="9">
    <source>
        <dbReference type="ARBA" id="ARBA00023273"/>
    </source>
</evidence>